<comment type="caution">
    <text evidence="1">The sequence shown here is derived from an EMBL/GenBank/DDBJ whole genome shotgun (WGS) entry which is preliminary data.</text>
</comment>
<proteinExistence type="predicted"/>
<evidence type="ECO:0000313" key="1">
    <source>
        <dbReference type="EMBL" id="EJW90327.1"/>
    </source>
</evidence>
<accession>J9FL08</accession>
<organism evidence="1">
    <name type="scientific">gut metagenome</name>
    <dbReference type="NCBI Taxonomy" id="749906"/>
    <lineage>
        <taxon>unclassified sequences</taxon>
        <taxon>metagenomes</taxon>
        <taxon>organismal metagenomes</taxon>
    </lineage>
</organism>
<protein>
    <submittedName>
        <fullName evidence="1">Uncharacterized protein</fullName>
    </submittedName>
</protein>
<name>J9FL08_9ZZZZ</name>
<dbReference type="AlphaFoldDB" id="J9FL08"/>
<sequence>MSIYLELGKVGNLLRKVWKFSPTMGKEDGLLGKALAFATCLCPIASIRSARVHLSVYEGRAGDVRSRHAATHSKSNFLRALTFRFMKGAQGMYGRGMQRPIAKVTFFARSIMANQWVAACRDRTTPAPHSNSNFPAILKGIPMEHGIPDDPTNPMRPA</sequence>
<reference evidence="1" key="1">
    <citation type="journal article" date="2012" name="PLoS ONE">
        <title>Gene sets for utilization of primary and secondary nutrition supplies in the distal gut of endangered iberian lynx.</title>
        <authorList>
            <person name="Alcaide M."/>
            <person name="Messina E."/>
            <person name="Richter M."/>
            <person name="Bargiela R."/>
            <person name="Peplies J."/>
            <person name="Huws S.A."/>
            <person name="Newbold C.J."/>
            <person name="Golyshin P.N."/>
            <person name="Simon M.A."/>
            <person name="Lopez G."/>
            <person name="Yakimov M.M."/>
            <person name="Ferrer M."/>
        </authorList>
    </citation>
    <scope>NUCLEOTIDE SEQUENCE</scope>
</reference>
<gene>
    <name evidence="1" type="ORF">EVA_21565</name>
</gene>
<dbReference type="EMBL" id="AMCI01008903">
    <property type="protein sequence ID" value="EJW90327.1"/>
    <property type="molecule type" value="Genomic_DNA"/>
</dbReference>